<reference evidence="5 6" key="1">
    <citation type="submission" date="2024-04" db="EMBL/GenBank/DDBJ databases">
        <title>genome sequences of Mucor flavus KT1a and Helicostylum pulchrum KT1b strains isolated from the surface of a dry-aged beef.</title>
        <authorList>
            <person name="Toyotome T."/>
            <person name="Hosono M."/>
            <person name="Torimaru M."/>
            <person name="Fukuda K."/>
            <person name="Mikami N."/>
        </authorList>
    </citation>
    <scope>NUCLEOTIDE SEQUENCE [LARGE SCALE GENOMIC DNA]</scope>
    <source>
        <strain evidence="5 6">KT1a</strain>
    </source>
</reference>
<keyword evidence="6" id="KW-1185">Reference proteome</keyword>
<dbReference type="EMBL" id="BAABUK010000004">
    <property type="protein sequence ID" value="GAA5809294.1"/>
    <property type="molecule type" value="Genomic_DNA"/>
</dbReference>
<keyword evidence="3" id="KW-0378">Hydrolase</keyword>
<evidence type="ECO:0000256" key="4">
    <source>
        <dbReference type="ARBA" id="ARBA00022839"/>
    </source>
</evidence>
<dbReference type="InterPro" id="IPR051132">
    <property type="entry name" value="3-5_Exonuclease_domain"/>
</dbReference>
<sequence>MHIAPSQAELIVRNNPYNRFPATIPSGVNVTVFSARDDVDAARDNILEMVRDNNSILCVGFNTEWTPSFVYPIGVRARLTGSPIPVALVQIYFDVLECKKIMKIGRQISGDLKKVAQYGIIDCSNQLDIGILCYDKDMATRRNYSLQKICGEALMVNLLKPAVVRKSNWEMDTLSPEHKRHPAIDAFIFLEVYKKLKDLSTVKKPANTSTTTDTFVALYASSADKAVPAALGYLRNIIPGESLVAGSQELLYSNSSSLIAMEIVKIIIPGILLNRYKNGLSLDDFGQPRFTISVNKAHLLTASEPNYMSSLANTSSPVNTQSDINSGDVVDSAESNTVPSRVLKDAFHLLDLIKVSMRHGLSKDFIRRFRDVLFVVDTEDKQKVETYLASIGTDWNTRPVSDSEFIFSRVRRYIPPPEELYPNVKLVFDKYVNVLCSRTGLPFFDNEAVATSQRILEEIKQGNVSDIVGGPSLYTEIGDHLKKEEEISVNSVTRTIVEVVQKGFSASTNVESVS</sequence>
<evidence type="ECO:0000256" key="1">
    <source>
        <dbReference type="ARBA" id="ARBA00022722"/>
    </source>
</evidence>
<proteinExistence type="predicted"/>
<protein>
    <recommendedName>
        <fullName evidence="7">3'-5' exonuclease domain-containing protein</fullName>
    </recommendedName>
</protein>
<dbReference type="InterPro" id="IPR012337">
    <property type="entry name" value="RNaseH-like_sf"/>
</dbReference>
<dbReference type="Proteomes" id="UP001473302">
    <property type="component" value="Unassembled WGS sequence"/>
</dbReference>
<keyword evidence="2" id="KW-0479">Metal-binding</keyword>
<evidence type="ECO:0000256" key="2">
    <source>
        <dbReference type="ARBA" id="ARBA00022723"/>
    </source>
</evidence>
<keyword evidence="1" id="KW-0540">Nuclease</keyword>
<evidence type="ECO:0000256" key="3">
    <source>
        <dbReference type="ARBA" id="ARBA00022801"/>
    </source>
</evidence>
<name>A0ABP9YR03_9FUNG</name>
<evidence type="ECO:0008006" key="7">
    <source>
        <dbReference type="Google" id="ProtNLM"/>
    </source>
</evidence>
<dbReference type="SUPFAM" id="SSF53098">
    <property type="entry name" value="Ribonuclease H-like"/>
    <property type="match status" value="1"/>
</dbReference>
<comment type="caution">
    <text evidence="5">The sequence shown here is derived from an EMBL/GenBank/DDBJ whole genome shotgun (WGS) entry which is preliminary data.</text>
</comment>
<dbReference type="PANTHER" id="PTHR13620">
    <property type="entry name" value="3-5 EXONUCLEASE"/>
    <property type="match status" value="1"/>
</dbReference>
<dbReference type="PANTHER" id="PTHR13620:SF109">
    <property type="entry name" value="3'-5' EXONUCLEASE"/>
    <property type="match status" value="1"/>
</dbReference>
<dbReference type="InterPro" id="IPR036397">
    <property type="entry name" value="RNaseH_sf"/>
</dbReference>
<evidence type="ECO:0000313" key="5">
    <source>
        <dbReference type="EMBL" id="GAA5809294.1"/>
    </source>
</evidence>
<organism evidence="5 6">
    <name type="scientific">Mucor flavus</name>
    <dbReference type="NCBI Taxonomy" id="439312"/>
    <lineage>
        <taxon>Eukaryota</taxon>
        <taxon>Fungi</taxon>
        <taxon>Fungi incertae sedis</taxon>
        <taxon>Mucoromycota</taxon>
        <taxon>Mucoromycotina</taxon>
        <taxon>Mucoromycetes</taxon>
        <taxon>Mucorales</taxon>
        <taxon>Mucorineae</taxon>
        <taxon>Mucoraceae</taxon>
        <taxon>Mucor</taxon>
    </lineage>
</organism>
<evidence type="ECO:0000313" key="6">
    <source>
        <dbReference type="Proteomes" id="UP001473302"/>
    </source>
</evidence>
<accession>A0ABP9YR03</accession>
<dbReference type="Gene3D" id="3.30.420.10">
    <property type="entry name" value="Ribonuclease H-like superfamily/Ribonuclease H"/>
    <property type="match status" value="1"/>
</dbReference>
<keyword evidence="4" id="KW-0269">Exonuclease</keyword>
<gene>
    <name evidence="5" type="ORF">MFLAVUS_002700</name>
</gene>